<dbReference type="PANTHER" id="PTHR47847:SF2">
    <property type="entry name" value="FCS-LIKE ZINC FINGER 17-RELATED"/>
    <property type="match status" value="1"/>
</dbReference>
<accession>A0AAV0K9U0</accession>
<dbReference type="InterPro" id="IPR007650">
    <property type="entry name" value="Zf-FLZ_dom"/>
</dbReference>
<keyword evidence="3" id="KW-0862">Zinc</keyword>
<dbReference type="EMBL" id="CAMGYJ010000005">
    <property type="protein sequence ID" value="CAI0418881.1"/>
    <property type="molecule type" value="Genomic_DNA"/>
</dbReference>
<dbReference type="PROSITE" id="PS51795">
    <property type="entry name" value="ZF_FLZ"/>
    <property type="match status" value="1"/>
</dbReference>
<dbReference type="AlphaFoldDB" id="A0AAV0K9U0"/>
<evidence type="ECO:0000256" key="3">
    <source>
        <dbReference type="ARBA" id="ARBA00022771"/>
    </source>
</evidence>
<keyword evidence="2" id="KW-0479">Metal-binding</keyword>
<name>A0AAV0K9U0_9ROSI</name>
<organism evidence="7 8">
    <name type="scientific">Linum tenue</name>
    <dbReference type="NCBI Taxonomy" id="586396"/>
    <lineage>
        <taxon>Eukaryota</taxon>
        <taxon>Viridiplantae</taxon>
        <taxon>Streptophyta</taxon>
        <taxon>Embryophyta</taxon>
        <taxon>Tracheophyta</taxon>
        <taxon>Spermatophyta</taxon>
        <taxon>Magnoliopsida</taxon>
        <taxon>eudicotyledons</taxon>
        <taxon>Gunneridae</taxon>
        <taxon>Pentapetalae</taxon>
        <taxon>rosids</taxon>
        <taxon>fabids</taxon>
        <taxon>Malpighiales</taxon>
        <taxon>Linaceae</taxon>
        <taxon>Linum</taxon>
    </lineage>
</organism>
<dbReference type="GO" id="GO:0008270">
    <property type="term" value="F:zinc ion binding"/>
    <property type="evidence" value="ECO:0007669"/>
    <property type="project" value="UniProtKB-KW"/>
</dbReference>
<feature type="region of interest" description="Disordered" evidence="5">
    <location>
        <begin position="162"/>
        <end position="183"/>
    </location>
</feature>
<evidence type="ECO:0000256" key="5">
    <source>
        <dbReference type="SAM" id="MobiDB-lite"/>
    </source>
</evidence>
<comment type="caution">
    <text evidence="7">The sequence shown here is derived from an EMBL/GenBank/DDBJ whole genome shotgun (WGS) entry which is preliminary data.</text>
</comment>
<gene>
    <name evidence="7" type="ORF">LITE_LOCUS17788</name>
</gene>
<proteinExistence type="inferred from homology"/>
<evidence type="ECO:0000256" key="2">
    <source>
        <dbReference type="ARBA" id="ARBA00022723"/>
    </source>
</evidence>
<evidence type="ECO:0000313" key="7">
    <source>
        <dbReference type="EMBL" id="CAI0418881.1"/>
    </source>
</evidence>
<sequence length="213" mass="24184">MTPLQVPVHRSRVVGLQALLLADTAASLLQIFGHHHDQHHTNHVITKSLTSLLPPALPSSSSNSTSPHEDHLLQSCRFCSTKLSPKEDVYMYRGDQGFCSRKCRDKQVKLDQIKEAEESNLIFHLNNSYNSSRRRRQLKAAPLLQICSSDGNISAKTNTMMNSSDTASNHRQGGGRSIPRRRPVPVQYYYNRPLPLPPHQRLGYMNRRRQLAR</sequence>
<feature type="compositionally biased region" description="Polar residues" evidence="5">
    <location>
        <begin position="162"/>
        <end position="171"/>
    </location>
</feature>
<reference evidence="7" key="1">
    <citation type="submission" date="2022-08" db="EMBL/GenBank/DDBJ databases">
        <authorList>
            <person name="Gutierrez-Valencia J."/>
        </authorList>
    </citation>
    <scope>NUCLEOTIDE SEQUENCE</scope>
</reference>
<keyword evidence="8" id="KW-1185">Reference proteome</keyword>
<dbReference type="Proteomes" id="UP001154282">
    <property type="component" value="Unassembled WGS sequence"/>
</dbReference>
<dbReference type="PANTHER" id="PTHR47847">
    <property type="entry name" value="FCS-LIKE ZINC FINGER 17"/>
    <property type="match status" value="1"/>
</dbReference>
<dbReference type="Pfam" id="PF04570">
    <property type="entry name" value="zf-FLZ"/>
    <property type="match status" value="1"/>
</dbReference>
<feature type="zinc finger region" description="FLZ-type" evidence="4">
    <location>
        <begin position="71"/>
        <end position="115"/>
    </location>
</feature>
<evidence type="ECO:0000256" key="1">
    <source>
        <dbReference type="ARBA" id="ARBA00009374"/>
    </source>
</evidence>
<evidence type="ECO:0000313" key="8">
    <source>
        <dbReference type="Proteomes" id="UP001154282"/>
    </source>
</evidence>
<evidence type="ECO:0000259" key="6">
    <source>
        <dbReference type="PROSITE" id="PS51795"/>
    </source>
</evidence>
<keyword evidence="3" id="KW-0863">Zinc-finger</keyword>
<dbReference type="InterPro" id="IPR044181">
    <property type="entry name" value="FLZ17/18"/>
</dbReference>
<evidence type="ECO:0000256" key="4">
    <source>
        <dbReference type="PROSITE-ProRule" id="PRU01131"/>
    </source>
</evidence>
<comment type="similarity">
    <text evidence="1">Belongs to the FLZ family.</text>
</comment>
<feature type="domain" description="FLZ-type" evidence="6">
    <location>
        <begin position="71"/>
        <end position="115"/>
    </location>
</feature>
<protein>
    <recommendedName>
        <fullName evidence="6">FLZ-type domain-containing protein</fullName>
    </recommendedName>
</protein>